<dbReference type="GO" id="GO:0051539">
    <property type="term" value="F:4 iron, 4 sulfur cluster binding"/>
    <property type="evidence" value="ECO:0007669"/>
    <property type="project" value="UniProtKB-KW"/>
</dbReference>
<feature type="domain" description="4Fe-4S ferredoxin-type" evidence="10">
    <location>
        <begin position="196"/>
        <end position="224"/>
    </location>
</feature>
<dbReference type="InterPro" id="IPR017896">
    <property type="entry name" value="4Fe4S_Fe-S-bd"/>
</dbReference>
<keyword evidence="4" id="KW-0479">Metal-binding</keyword>
<sequence>MNKNLKEAQNFNEADIQLREKIRKKGLSLGFDWVGFTGTTENLTHPHYSAWLEQGFAGEMQYLHKHAPQKISSQKVLGNAQTVISVACNYLHDDTSTKKYQDSSRGRFSRYSQGNDYHLILKDRLEEFRKWLLDEKLASGFEQTRVYVDTGPLLERELAWRAGLGWFGKHSNLIHAKLGSWLLLAEVIIDSKIPPDQPFSGIDCGSCTRCIEACPTDAIVSDRKVDARRCLSYLTIELKNTIPKQFRSKFQNWIFGCDICQEVCPWNRKAPKTTDATWKARKGLKDRKLWDWVRLEQEEFSNQFRKSAVKRTKRRGLLRNVVTALSACSHPQALSGLQIGLKDEEELVRQHAAWGLGFRRQRITKSILWRHLRVETVEKVIIEIQEALASKEKLFSKRERACLLTRQVPLALARKHRLGLSGGNHQRSSHNRRTKLLQG</sequence>
<dbReference type="Proteomes" id="UP000226525">
    <property type="component" value="Unassembled WGS sequence"/>
</dbReference>
<feature type="compositionally biased region" description="Basic residues" evidence="9">
    <location>
        <begin position="427"/>
        <end position="439"/>
    </location>
</feature>
<dbReference type="Gene3D" id="3.30.70.20">
    <property type="match status" value="1"/>
</dbReference>
<dbReference type="PANTHER" id="PTHR30002">
    <property type="entry name" value="EPOXYQUEUOSINE REDUCTASE"/>
    <property type="match status" value="1"/>
</dbReference>
<evidence type="ECO:0000256" key="7">
    <source>
        <dbReference type="ARBA" id="ARBA00023004"/>
    </source>
</evidence>
<dbReference type="EMBL" id="NZEX01000180">
    <property type="protein sequence ID" value="MAH64680.1"/>
    <property type="molecule type" value="Genomic_DNA"/>
</dbReference>
<dbReference type="SUPFAM" id="SSF46548">
    <property type="entry name" value="alpha-helical ferredoxin"/>
    <property type="match status" value="1"/>
</dbReference>
<feature type="region of interest" description="Disordered" evidence="9">
    <location>
        <begin position="419"/>
        <end position="439"/>
    </location>
</feature>
<keyword evidence="2" id="KW-0963">Cytoplasm</keyword>
<gene>
    <name evidence="11" type="primary">queG</name>
    <name evidence="11" type="ORF">CMN54_14805</name>
</gene>
<accession>A0A2D6YND9</accession>
<evidence type="ECO:0000256" key="8">
    <source>
        <dbReference type="ARBA" id="ARBA00023014"/>
    </source>
</evidence>
<dbReference type="Pfam" id="PF08331">
    <property type="entry name" value="QueG_DUF1730"/>
    <property type="match status" value="1"/>
</dbReference>
<comment type="caution">
    <text evidence="11">The sequence shown here is derived from an EMBL/GenBank/DDBJ whole genome shotgun (WGS) entry which is preliminary data.</text>
</comment>
<dbReference type="PROSITE" id="PS51379">
    <property type="entry name" value="4FE4S_FER_2"/>
    <property type="match status" value="1"/>
</dbReference>
<evidence type="ECO:0000256" key="4">
    <source>
        <dbReference type="ARBA" id="ARBA00022723"/>
    </source>
</evidence>
<dbReference type="GO" id="GO:0046872">
    <property type="term" value="F:metal ion binding"/>
    <property type="evidence" value="ECO:0007669"/>
    <property type="project" value="UniProtKB-KW"/>
</dbReference>
<keyword evidence="5" id="KW-0671">Queuosine biosynthesis</keyword>
<evidence type="ECO:0000259" key="10">
    <source>
        <dbReference type="PROSITE" id="PS51379"/>
    </source>
</evidence>
<dbReference type="InterPro" id="IPR004453">
    <property type="entry name" value="QueG"/>
</dbReference>
<evidence type="ECO:0000256" key="2">
    <source>
        <dbReference type="ARBA" id="ARBA00022490"/>
    </source>
</evidence>
<dbReference type="InterPro" id="IPR017900">
    <property type="entry name" value="4Fe4S_Fe_S_CS"/>
</dbReference>
<keyword evidence="7" id="KW-0408">Iron</keyword>
<dbReference type="GO" id="GO:0052693">
    <property type="term" value="F:epoxyqueuosine reductase activity"/>
    <property type="evidence" value="ECO:0007669"/>
    <property type="project" value="TreeGrafter"/>
</dbReference>
<dbReference type="InterPro" id="IPR013542">
    <property type="entry name" value="QueG_DUF1730"/>
</dbReference>
<keyword evidence="6" id="KW-0560">Oxidoreductase</keyword>
<dbReference type="NCBIfam" id="TIGR00276">
    <property type="entry name" value="tRNA epoxyqueuosine(34) reductase QueG"/>
    <property type="match status" value="1"/>
</dbReference>
<protein>
    <submittedName>
        <fullName evidence="11">tRNA epoxyqueuosine(34) reductase QueG</fullName>
    </submittedName>
</protein>
<dbReference type="PROSITE" id="PS00198">
    <property type="entry name" value="4FE4S_FER_1"/>
    <property type="match status" value="1"/>
</dbReference>
<evidence type="ECO:0000256" key="3">
    <source>
        <dbReference type="ARBA" id="ARBA00022694"/>
    </source>
</evidence>
<name>A0A2D6YND9_9DELT</name>
<organism evidence="11 12">
    <name type="scientific">SAR324 cluster bacterium</name>
    <dbReference type="NCBI Taxonomy" id="2024889"/>
    <lineage>
        <taxon>Bacteria</taxon>
        <taxon>Deltaproteobacteria</taxon>
        <taxon>SAR324 cluster</taxon>
    </lineage>
</organism>
<reference evidence="12" key="1">
    <citation type="submission" date="2017-09" db="EMBL/GenBank/DDBJ databases">
        <title>The Reconstruction of 2,631 Draft Metagenome-Assembled Genomes from the Global Oceans.</title>
        <authorList>
            <person name="Tully B.J."/>
            <person name="Graham E.D."/>
            <person name="Heidelberg J.F."/>
        </authorList>
    </citation>
    <scope>NUCLEOTIDE SEQUENCE [LARGE SCALE GENOMIC DNA]</scope>
</reference>
<dbReference type="PANTHER" id="PTHR30002:SF4">
    <property type="entry name" value="EPOXYQUEUOSINE REDUCTASE"/>
    <property type="match status" value="1"/>
</dbReference>
<evidence type="ECO:0000256" key="9">
    <source>
        <dbReference type="SAM" id="MobiDB-lite"/>
    </source>
</evidence>
<dbReference type="AlphaFoldDB" id="A0A2D6YND9"/>
<evidence type="ECO:0000313" key="12">
    <source>
        <dbReference type="Proteomes" id="UP000226525"/>
    </source>
</evidence>
<evidence type="ECO:0000256" key="6">
    <source>
        <dbReference type="ARBA" id="ARBA00023002"/>
    </source>
</evidence>
<dbReference type="GO" id="GO:0008616">
    <property type="term" value="P:tRNA queuosine(34) biosynthetic process"/>
    <property type="evidence" value="ECO:0007669"/>
    <property type="project" value="UniProtKB-KW"/>
</dbReference>
<evidence type="ECO:0000313" key="11">
    <source>
        <dbReference type="EMBL" id="MAH64680.1"/>
    </source>
</evidence>
<dbReference type="Pfam" id="PF13484">
    <property type="entry name" value="Fer4_16"/>
    <property type="match status" value="1"/>
</dbReference>
<keyword evidence="3" id="KW-0819">tRNA processing</keyword>
<keyword evidence="1" id="KW-0004">4Fe-4S</keyword>
<evidence type="ECO:0000256" key="1">
    <source>
        <dbReference type="ARBA" id="ARBA00022485"/>
    </source>
</evidence>
<keyword evidence="8" id="KW-0411">Iron-sulfur</keyword>
<evidence type="ECO:0000256" key="5">
    <source>
        <dbReference type="ARBA" id="ARBA00022785"/>
    </source>
</evidence>
<proteinExistence type="predicted"/>